<dbReference type="KEGG" id="sind:105175091"/>
<dbReference type="AlphaFoldDB" id="A0A6I9UCN8"/>
<dbReference type="Proteomes" id="UP000504604">
    <property type="component" value="Linkage group LG2"/>
</dbReference>
<proteinExistence type="predicted"/>
<evidence type="ECO:0000313" key="4">
    <source>
        <dbReference type="RefSeq" id="XP_011095729.1"/>
    </source>
</evidence>
<dbReference type="RefSeq" id="XP_011095721.1">
    <property type="nucleotide sequence ID" value="XM_011097419.1"/>
</dbReference>
<dbReference type="RefSeq" id="XP_011095729.1">
    <property type="nucleotide sequence ID" value="XM_011097427.2"/>
</dbReference>
<gene>
    <name evidence="3 4 5" type="primary">LOC105175091</name>
</gene>
<keyword evidence="2" id="KW-1185">Reference proteome</keyword>
<dbReference type="RefSeq" id="XP_011095737.1">
    <property type="nucleotide sequence ID" value="XM_011097435.2"/>
</dbReference>
<evidence type="ECO:0000313" key="2">
    <source>
        <dbReference type="Proteomes" id="UP000504604"/>
    </source>
</evidence>
<feature type="compositionally biased region" description="Basic and acidic residues" evidence="1">
    <location>
        <begin position="328"/>
        <end position="344"/>
    </location>
</feature>
<reference evidence="4 5" key="1">
    <citation type="submission" date="2022-04" db="UniProtKB">
        <authorList>
            <consortium name="RefSeq"/>
        </authorList>
    </citation>
    <scope>IDENTIFICATION</scope>
</reference>
<sequence>MASRQEENAEAAARVAVDKLSDVNKERRHEQVAELEYQRPDNYQQAPESRGTGVLGGILKSVGDTFEQLKGTVTSKTDSTDYTTGTMGKTGHYTDYAADQAMGKAGEDKDYASEKAKETKDAAIGKADECIDSAVEKAMETKDSAMDKAEKAKEITMHKAGEYASYASDKTGEYKDYAVDQVKKSADTVTETVSEYTKYTAAKAKEESGAVATRMTELKESATAAARRARDYFTGNARDLDQKALEGGDINEEKYGETEFKARQKMQELKLNEEGVYDEAKQRAAADWDTAADRGIAAKKNIYGAVGSVKEAIKDKLTYPTDIVQEARASREYGGPKRGEKMVEDIGGPTGPAAVPTMRTSD</sequence>
<name>A0A6I9UCN8_SESIN</name>
<accession>A0A6I9UCN8</accession>
<dbReference type="PANTHER" id="PTHR47877">
    <property type="entry name" value="LATE EMBRYOGENESIS ABUNDANT DOMAIN-CONTAINING PROTEIN / LEA DOMAIN-CONTAINING PROTEIN"/>
    <property type="match status" value="1"/>
</dbReference>
<feature type="compositionally biased region" description="Basic and acidic residues" evidence="1">
    <location>
        <begin position="22"/>
        <end position="39"/>
    </location>
</feature>
<evidence type="ECO:0000313" key="5">
    <source>
        <dbReference type="RefSeq" id="XP_011095737.1"/>
    </source>
</evidence>
<dbReference type="Gramene" id="SIN_1017250.t">
    <property type="protein sequence ID" value="SIN_1017250.t"/>
    <property type="gene ID" value="SIN_1017250"/>
</dbReference>
<dbReference type="PANTHER" id="PTHR47877:SF4">
    <property type="entry name" value="LATE EMBRYOGENESIS ABUNDANT PROTEIN ECP63"/>
    <property type="match status" value="1"/>
</dbReference>
<evidence type="ECO:0000313" key="3">
    <source>
        <dbReference type="RefSeq" id="XP_011095721.1"/>
    </source>
</evidence>
<evidence type="ECO:0000256" key="1">
    <source>
        <dbReference type="SAM" id="MobiDB-lite"/>
    </source>
</evidence>
<dbReference type="Gene3D" id="6.10.140.1430">
    <property type="match status" value="1"/>
</dbReference>
<dbReference type="OrthoDB" id="1907061at2759"/>
<dbReference type="GO" id="GO:0005829">
    <property type="term" value="C:cytosol"/>
    <property type="evidence" value="ECO:0007669"/>
    <property type="project" value="TreeGrafter"/>
</dbReference>
<dbReference type="GeneID" id="105175091"/>
<feature type="region of interest" description="Disordered" evidence="1">
    <location>
        <begin position="328"/>
        <end position="362"/>
    </location>
</feature>
<protein>
    <submittedName>
        <fullName evidence="3 4">Embryonic protein DC-8-like isoform X1</fullName>
    </submittedName>
</protein>
<feature type="region of interest" description="Disordered" evidence="1">
    <location>
        <begin position="22"/>
        <end position="55"/>
    </location>
</feature>
<organism evidence="4">
    <name type="scientific">Sesamum indicum</name>
    <name type="common">Oriental sesame</name>
    <name type="synonym">Sesamum orientale</name>
    <dbReference type="NCBI Taxonomy" id="4182"/>
    <lineage>
        <taxon>Eukaryota</taxon>
        <taxon>Viridiplantae</taxon>
        <taxon>Streptophyta</taxon>
        <taxon>Embryophyta</taxon>
        <taxon>Tracheophyta</taxon>
        <taxon>Spermatophyta</taxon>
        <taxon>Magnoliopsida</taxon>
        <taxon>eudicotyledons</taxon>
        <taxon>Gunneridae</taxon>
        <taxon>Pentapetalae</taxon>
        <taxon>asterids</taxon>
        <taxon>lamiids</taxon>
        <taxon>Lamiales</taxon>
        <taxon>Pedaliaceae</taxon>
        <taxon>Sesamum</taxon>
    </lineage>
</organism>
<dbReference type="GO" id="GO:0009631">
    <property type="term" value="P:cold acclimation"/>
    <property type="evidence" value="ECO:0007669"/>
    <property type="project" value="TreeGrafter"/>
</dbReference>